<dbReference type="Gene3D" id="2.10.90.10">
    <property type="entry name" value="Cystine-knot cytokines"/>
    <property type="match status" value="1"/>
</dbReference>
<dbReference type="GO" id="GO:0008083">
    <property type="term" value="F:growth factor activity"/>
    <property type="evidence" value="ECO:0007669"/>
    <property type="project" value="UniProtKB-KW"/>
</dbReference>
<dbReference type="Ensembl" id="ENSDCDT00010043972.1">
    <property type="protein sequence ID" value="ENSDCDP00010035248.1"/>
    <property type="gene ID" value="ENSDCDG00010022720.1"/>
</dbReference>
<organism evidence="7 9">
    <name type="scientific">Denticeps clupeoides</name>
    <name type="common">denticle herring</name>
    <dbReference type="NCBI Taxonomy" id="299321"/>
    <lineage>
        <taxon>Eukaryota</taxon>
        <taxon>Metazoa</taxon>
        <taxon>Chordata</taxon>
        <taxon>Craniata</taxon>
        <taxon>Vertebrata</taxon>
        <taxon>Euteleostomi</taxon>
        <taxon>Actinopterygii</taxon>
        <taxon>Neopterygii</taxon>
        <taxon>Teleostei</taxon>
        <taxon>Clupei</taxon>
        <taxon>Clupeiformes</taxon>
        <taxon>Denticipitoidei</taxon>
        <taxon>Denticipitidae</taxon>
        <taxon>Denticeps</taxon>
    </lineage>
</organism>
<dbReference type="GO" id="GO:0048010">
    <property type="term" value="P:vascular endothelial growth factor receptor signaling pathway"/>
    <property type="evidence" value="ECO:0007669"/>
    <property type="project" value="TreeGrafter"/>
</dbReference>
<feature type="chain" id="PRO_5044680142" description="Platelet-derived growth factor (PDGF) family profile domain-containing protein" evidence="5">
    <location>
        <begin position="18"/>
        <end position="242"/>
    </location>
</feature>
<dbReference type="PROSITE" id="PS50278">
    <property type="entry name" value="PDGF_2"/>
    <property type="match status" value="1"/>
</dbReference>
<dbReference type="InterPro" id="IPR036841">
    <property type="entry name" value="VEGF_C_sf"/>
</dbReference>
<reference evidence="7" key="2">
    <citation type="submission" date="2025-05" db="UniProtKB">
        <authorList>
            <consortium name="Ensembl"/>
        </authorList>
    </citation>
    <scope>IDENTIFICATION</scope>
</reference>
<evidence type="ECO:0000259" key="6">
    <source>
        <dbReference type="PROSITE" id="PS50278"/>
    </source>
</evidence>
<dbReference type="Proteomes" id="UP000694580">
    <property type="component" value="Chromosome 18"/>
</dbReference>
<comment type="similarity">
    <text evidence="3">Belongs to the PDGF/VEGF growth factor family.</text>
</comment>
<feature type="signal peptide" evidence="5">
    <location>
        <begin position="1"/>
        <end position="17"/>
    </location>
</feature>
<dbReference type="SUPFAM" id="SSF57501">
    <property type="entry name" value="Cystine-knot cytokines"/>
    <property type="match status" value="1"/>
</dbReference>
<keyword evidence="1 3" id="KW-0339">Growth factor</keyword>
<dbReference type="RefSeq" id="XP_028822328.1">
    <property type="nucleotide sequence ID" value="XM_028966495.1"/>
</dbReference>
<keyword evidence="2" id="KW-1015">Disulfide bond</keyword>
<dbReference type="Gene3D" id="2.10.160.10">
    <property type="entry name" value="Vascular endothelial growth factor, heparin-binding domain"/>
    <property type="match status" value="1"/>
</dbReference>
<protein>
    <recommendedName>
        <fullName evidence="6">Platelet-derived growth factor (PDGF) family profile domain-containing protein</fullName>
    </recommendedName>
</protein>
<feature type="region of interest" description="Disordered" evidence="4">
    <location>
        <begin position="136"/>
        <end position="193"/>
    </location>
</feature>
<dbReference type="GO" id="GO:0002040">
    <property type="term" value="P:sprouting angiogenesis"/>
    <property type="evidence" value="ECO:0007669"/>
    <property type="project" value="TreeGrafter"/>
</dbReference>
<dbReference type="GO" id="GO:0001666">
    <property type="term" value="P:response to hypoxia"/>
    <property type="evidence" value="ECO:0007669"/>
    <property type="project" value="TreeGrafter"/>
</dbReference>
<dbReference type="GO" id="GO:0005615">
    <property type="term" value="C:extracellular space"/>
    <property type="evidence" value="ECO:0007669"/>
    <property type="project" value="TreeGrafter"/>
</dbReference>
<dbReference type="GO" id="GO:0060754">
    <property type="term" value="P:positive regulation of mast cell chemotaxis"/>
    <property type="evidence" value="ECO:0007669"/>
    <property type="project" value="TreeGrafter"/>
</dbReference>
<keyword evidence="9" id="KW-1185">Reference proteome</keyword>
<evidence type="ECO:0000313" key="9">
    <source>
        <dbReference type="Proteomes" id="UP000694580"/>
    </source>
</evidence>
<dbReference type="GO" id="GO:0038084">
    <property type="term" value="P:vascular endothelial growth factor signaling pathway"/>
    <property type="evidence" value="ECO:0007669"/>
    <property type="project" value="TreeGrafter"/>
</dbReference>
<dbReference type="GO" id="GO:0005172">
    <property type="term" value="F:vascular endothelial growth factor receptor binding"/>
    <property type="evidence" value="ECO:0007669"/>
    <property type="project" value="TreeGrafter"/>
</dbReference>
<dbReference type="SMART" id="SM00141">
    <property type="entry name" value="PDGF"/>
    <property type="match status" value="1"/>
</dbReference>
<name>A0A8C3ZRH2_9TELE</name>
<dbReference type="GO" id="GO:0008201">
    <property type="term" value="F:heparin binding"/>
    <property type="evidence" value="ECO:0007669"/>
    <property type="project" value="InterPro"/>
</dbReference>
<dbReference type="GO" id="GO:0001938">
    <property type="term" value="P:positive regulation of endothelial cell proliferation"/>
    <property type="evidence" value="ECO:0007669"/>
    <property type="project" value="TreeGrafter"/>
</dbReference>
<dbReference type="GO" id="GO:0042056">
    <property type="term" value="F:chemoattractant activity"/>
    <property type="evidence" value="ECO:0007669"/>
    <property type="project" value="TreeGrafter"/>
</dbReference>
<dbReference type="SUPFAM" id="SSF57593">
    <property type="entry name" value="Heparin-binding domain from vascular endothelial growth factor"/>
    <property type="match status" value="1"/>
</dbReference>
<dbReference type="PROSITE" id="PS00249">
    <property type="entry name" value="PDGF_1"/>
    <property type="match status" value="1"/>
</dbReference>
<evidence type="ECO:0000256" key="5">
    <source>
        <dbReference type="SAM" id="SignalP"/>
    </source>
</evidence>
<sequence length="242" mass="27593">MGTKIQVILAVLHFVSLARIPSHCAKLGQMQHTEHSSRQVVKWLDVFQRSSCQPRQALVEVWQEFPEETHHLYLPSCVALQRCGGCCSDEALVCVPLHTHSTTLELMRTSYLRHEMVQLPFTEHTQCECRPKVDVVTPPARQDNHRPTQKGRKRDRGKPRRKKNGKNKRRHPVDTTNPLRPSPAPPISPEPVSCQPCHGQKMTLDPKTCQCHCALTEDDCQQRGKQLNQHRCKCEVQVGQQG</sequence>
<feature type="domain" description="Platelet-derived growth factor (PDGF) family profile" evidence="6">
    <location>
        <begin position="39"/>
        <end position="134"/>
    </location>
</feature>
<dbReference type="GeneTree" id="ENSGT00940000166453"/>
<dbReference type="GO" id="GO:0050930">
    <property type="term" value="P:induction of positive chemotaxis"/>
    <property type="evidence" value="ECO:0007669"/>
    <property type="project" value="TreeGrafter"/>
</dbReference>
<evidence type="ECO:0000256" key="4">
    <source>
        <dbReference type="SAM" id="MobiDB-lite"/>
    </source>
</evidence>
<proteinExistence type="inferred from homology"/>
<dbReference type="OrthoDB" id="6370328at2759"/>
<dbReference type="Pfam" id="PF00341">
    <property type="entry name" value="PDGF"/>
    <property type="match status" value="1"/>
</dbReference>
<dbReference type="PANTHER" id="PTHR12025">
    <property type="entry name" value="VASCULAR ENDOTHELIAL GROWTH FACTOR"/>
    <property type="match status" value="1"/>
</dbReference>
<evidence type="ECO:0000256" key="1">
    <source>
        <dbReference type="ARBA" id="ARBA00023030"/>
    </source>
</evidence>
<dbReference type="InterPro" id="IPR050507">
    <property type="entry name" value="PDGF/VEGF_growth_factor"/>
</dbReference>
<dbReference type="PANTHER" id="PTHR12025:SF14">
    <property type="entry name" value="SNAKE VENOM VASCULAR ENDOTHELIAL GROWTH FACTOR TOXIN VR-1'-LIKE ISOFORM X1-RELATED"/>
    <property type="match status" value="1"/>
</dbReference>
<evidence type="ECO:0000313" key="8">
    <source>
        <dbReference type="Ensembl" id="ENSDCDP00010035248.1"/>
    </source>
</evidence>
<evidence type="ECO:0000256" key="2">
    <source>
        <dbReference type="ARBA" id="ARBA00023157"/>
    </source>
</evidence>
<dbReference type="GeneID" id="114775366"/>
<dbReference type="Ensembl" id="ENSDCDT00010039197.1">
    <property type="protein sequence ID" value="ENSDCDP00010031662.1"/>
    <property type="gene ID" value="ENSDCDG00010020194.1"/>
</dbReference>
<evidence type="ECO:0000313" key="7">
    <source>
        <dbReference type="Ensembl" id="ENSDCDP00010031662.1"/>
    </source>
</evidence>
<evidence type="ECO:0000256" key="3">
    <source>
        <dbReference type="RuleBase" id="RU003818"/>
    </source>
</evidence>
<dbReference type="GO" id="GO:0016020">
    <property type="term" value="C:membrane"/>
    <property type="evidence" value="ECO:0007669"/>
    <property type="project" value="InterPro"/>
</dbReference>
<keyword evidence="5" id="KW-0732">Signal</keyword>
<dbReference type="AlphaFoldDB" id="A0A8C3ZRH2"/>
<accession>A0A8C3ZRH2</accession>
<gene>
    <name evidence="7" type="primary">LOC114775366</name>
    <name evidence="8" type="synonym">LOC114768116</name>
</gene>
<dbReference type="InterPro" id="IPR000072">
    <property type="entry name" value="PDGF/VEGF_dom"/>
</dbReference>
<dbReference type="CDD" id="cd00135">
    <property type="entry name" value="PDGF"/>
    <property type="match status" value="1"/>
</dbReference>
<dbReference type="GO" id="GO:0045766">
    <property type="term" value="P:positive regulation of angiogenesis"/>
    <property type="evidence" value="ECO:0007669"/>
    <property type="project" value="TreeGrafter"/>
</dbReference>
<dbReference type="InterPro" id="IPR029034">
    <property type="entry name" value="Cystine-knot_cytokine"/>
</dbReference>
<reference evidence="8 9" key="1">
    <citation type="submission" date="2020-06" db="EMBL/GenBank/DDBJ databases">
        <authorList>
            <consortium name="Wellcome Sanger Institute Data Sharing"/>
        </authorList>
    </citation>
    <scope>NUCLEOTIDE SEQUENCE [LARGE SCALE GENOMIC DNA]</scope>
</reference>
<dbReference type="InterPro" id="IPR023581">
    <property type="entry name" value="PD_growth_factor_CS"/>
</dbReference>
<feature type="compositionally biased region" description="Pro residues" evidence="4">
    <location>
        <begin position="180"/>
        <end position="189"/>
    </location>
</feature>
<feature type="compositionally biased region" description="Basic residues" evidence="4">
    <location>
        <begin position="147"/>
        <end position="171"/>
    </location>
</feature>